<keyword evidence="6" id="KW-0812">Transmembrane</keyword>
<dbReference type="PROSITE" id="PS51379">
    <property type="entry name" value="4FE4S_FER_2"/>
    <property type="match status" value="1"/>
</dbReference>
<dbReference type="Pfam" id="PF02754">
    <property type="entry name" value="CCG"/>
    <property type="match status" value="2"/>
</dbReference>
<evidence type="ECO:0000313" key="8">
    <source>
        <dbReference type="EMBL" id="SFL48145.1"/>
    </source>
</evidence>
<evidence type="ECO:0000256" key="6">
    <source>
        <dbReference type="SAM" id="Phobius"/>
    </source>
</evidence>
<evidence type="ECO:0000259" key="7">
    <source>
        <dbReference type="PROSITE" id="PS51379"/>
    </source>
</evidence>
<dbReference type="PROSITE" id="PS00198">
    <property type="entry name" value="4FE4S_FER_1"/>
    <property type="match status" value="2"/>
</dbReference>
<reference evidence="9" key="1">
    <citation type="submission" date="2016-10" db="EMBL/GenBank/DDBJ databases">
        <authorList>
            <person name="Varghese N."/>
            <person name="Submissions S."/>
        </authorList>
    </citation>
    <scope>NUCLEOTIDE SEQUENCE [LARGE SCALE GENOMIC DNA]</scope>
    <source>
        <strain evidence="9">DSM 13327</strain>
    </source>
</reference>
<feature type="transmembrane region" description="Helical" evidence="6">
    <location>
        <begin position="6"/>
        <end position="23"/>
    </location>
</feature>
<dbReference type="EMBL" id="FOTS01000006">
    <property type="protein sequence ID" value="SFL48145.1"/>
    <property type="molecule type" value="Genomic_DNA"/>
</dbReference>
<evidence type="ECO:0000256" key="3">
    <source>
        <dbReference type="ARBA" id="ARBA00023002"/>
    </source>
</evidence>
<name>A0A1I4I148_9FIRM</name>
<evidence type="ECO:0000256" key="4">
    <source>
        <dbReference type="ARBA" id="ARBA00023004"/>
    </source>
</evidence>
<dbReference type="AlphaFoldDB" id="A0A1I4I148"/>
<dbReference type="InterPro" id="IPR004017">
    <property type="entry name" value="Cys_rich_dom"/>
</dbReference>
<dbReference type="InterPro" id="IPR051460">
    <property type="entry name" value="HdrC_iron-sulfur_subunit"/>
</dbReference>
<keyword evidence="9" id="KW-1185">Reference proteome</keyword>
<keyword evidence="1" id="KW-0004">4Fe-4S</keyword>
<dbReference type="OrthoDB" id="5241828at2"/>
<keyword evidence="6" id="KW-1133">Transmembrane helix</keyword>
<dbReference type="InterPro" id="IPR036197">
    <property type="entry name" value="NarG-like_sf"/>
</dbReference>
<dbReference type="GO" id="GO:0051539">
    <property type="term" value="F:4 iron, 4 sulfur cluster binding"/>
    <property type="evidence" value="ECO:0007669"/>
    <property type="project" value="UniProtKB-KW"/>
</dbReference>
<feature type="domain" description="4Fe-4S ferredoxin-type" evidence="7">
    <location>
        <begin position="263"/>
        <end position="293"/>
    </location>
</feature>
<keyword evidence="2" id="KW-0479">Metal-binding</keyword>
<sequence length="671" mass="74675">MVKIVVFLAWMGVTFGSMAYMILRRFKNTLHGKPENRNDRPNDRLKYFLTNVVGQDKVIQDPISGFAHVMIMWGFIVLGVGAMNLAVEGLFGVPVPFIGDNWLFIGLKESFLLLVYMGVIVAILRRTVLKPDRINNSVEAFAILGFISLIVTGDLLYNGASFALGENAGIRGSAFFSNFVSGLLGQHSPATLEIIATGAWWTHFLAMGLMGVLIPHSKHLHLAFAPANAFWHTLRPKGSLEKVDFEDETAETFGVNKVEEFTWKQLFDTYTCVQCGRCTEQCPAFQTGKPLDPRALHVELRAHMEKKAPLLDKIKAAGEEKPQFTEAEQSILDKMIVEGIFSDKFIWSCTTCRACEQACPVSNEHVQKIVDLRRYMVMTEARMPEDVQRAFNCYQSGNPWKLSSSSRGDWMNGLEVPVWSDEAEYLLYVGCAGAYDNRAKAVSRSLVKVLNAAGVNYGVLGNDEPCCGETIRRMGNEFEFQPLAAGNVELFKEMGVTKIITLCPHCFNSLKNDYPDFNGEFEVIHHSELLADLVRCGKIKVDGPFDAKVTYHDGCYLGRHNNVFEAPRSVLQAVPGVSVIEMERSRKEAFCCGAGGGRNWMEEEIGNGQQRINEVRAKEALSTGAEVIATACPYCLTMMLDGTKAHNAEEQVRTLDIAEILAQSLQKKEIL</sequence>
<evidence type="ECO:0000256" key="5">
    <source>
        <dbReference type="ARBA" id="ARBA00023014"/>
    </source>
</evidence>
<evidence type="ECO:0000256" key="2">
    <source>
        <dbReference type="ARBA" id="ARBA00022723"/>
    </source>
</evidence>
<keyword evidence="5" id="KW-0411">Iron-sulfur</keyword>
<evidence type="ECO:0000256" key="1">
    <source>
        <dbReference type="ARBA" id="ARBA00022485"/>
    </source>
</evidence>
<gene>
    <name evidence="8" type="ORF">SAMN04490355_100630</name>
</gene>
<dbReference type="GO" id="GO:0005886">
    <property type="term" value="C:plasma membrane"/>
    <property type="evidence" value="ECO:0007669"/>
    <property type="project" value="TreeGrafter"/>
</dbReference>
<keyword evidence="6" id="KW-0472">Membrane</keyword>
<dbReference type="InterPro" id="IPR017900">
    <property type="entry name" value="4Fe4S_Fe_S_CS"/>
</dbReference>
<dbReference type="SUPFAM" id="SSF103501">
    <property type="entry name" value="Respiratory nitrate reductase 1 gamma chain"/>
    <property type="match status" value="1"/>
</dbReference>
<feature type="transmembrane region" description="Helical" evidence="6">
    <location>
        <begin position="102"/>
        <end position="124"/>
    </location>
</feature>
<dbReference type="SUPFAM" id="SSF46548">
    <property type="entry name" value="alpha-helical ferredoxin"/>
    <property type="match status" value="1"/>
</dbReference>
<proteinExistence type="predicted"/>
<dbReference type="Proteomes" id="UP000199520">
    <property type="component" value="Unassembled WGS sequence"/>
</dbReference>
<dbReference type="InterPro" id="IPR009051">
    <property type="entry name" value="Helical_ferredxn"/>
</dbReference>
<dbReference type="InterPro" id="IPR017896">
    <property type="entry name" value="4Fe4S_Fe-S-bd"/>
</dbReference>
<dbReference type="PANTHER" id="PTHR43255">
    <property type="entry name" value="IRON-SULFUR-BINDING OXIDOREDUCTASE FADF-RELATED-RELATED"/>
    <property type="match status" value="1"/>
</dbReference>
<dbReference type="Pfam" id="PF13183">
    <property type="entry name" value="Fer4_8"/>
    <property type="match status" value="1"/>
</dbReference>
<feature type="transmembrane region" description="Helical" evidence="6">
    <location>
        <begin position="194"/>
        <end position="214"/>
    </location>
</feature>
<dbReference type="PANTHER" id="PTHR43255:SF1">
    <property type="entry name" value="IRON-SULFUR-BINDING OXIDOREDUCTASE FADF-RELATED"/>
    <property type="match status" value="1"/>
</dbReference>
<accession>A0A1I4I148</accession>
<evidence type="ECO:0000313" key="9">
    <source>
        <dbReference type="Proteomes" id="UP000199520"/>
    </source>
</evidence>
<keyword evidence="4" id="KW-0408">Iron</keyword>
<dbReference type="GO" id="GO:0016491">
    <property type="term" value="F:oxidoreductase activity"/>
    <property type="evidence" value="ECO:0007669"/>
    <property type="project" value="UniProtKB-KW"/>
</dbReference>
<dbReference type="GO" id="GO:0046872">
    <property type="term" value="F:metal ion binding"/>
    <property type="evidence" value="ECO:0007669"/>
    <property type="project" value="UniProtKB-KW"/>
</dbReference>
<dbReference type="RefSeq" id="WP_090933300.1">
    <property type="nucleotide sequence ID" value="NZ_FOTS01000006.1"/>
</dbReference>
<feature type="transmembrane region" description="Helical" evidence="6">
    <location>
        <begin position="66"/>
        <end position="87"/>
    </location>
</feature>
<feature type="transmembrane region" description="Helical" evidence="6">
    <location>
        <begin position="136"/>
        <end position="157"/>
    </location>
</feature>
<organism evidence="8 9">
    <name type="scientific">Pelosinus propionicus DSM 13327</name>
    <dbReference type="NCBI Taxonomy" id="1123291"/>
    <lineage>
        <taxon>Bacteria</taxon>
        <taxon>Bacillati</taxon>
        <taxon>Bacillota</taxon>
        <taxon>Negativicutes</taxon>
        <taxon>Selenomonadales</taxon>
        <taxon>Sporomusaceae</taxon>
        <taxon>Pelosinus</taxon>
    </lineage>
</organism>
<protein>
    <submittedName>
        <fullName evidence="8">Fe-S oxidoreductase</fullName>
    </submittedName>
</protein>
<dbReference type="Gene3D" id="1.10.1060.10">
    <property type="entry name" value="Alpha-helical ferredoxin"/>
    <property type="match status" value="1"/>
</dbReference>
<keyword evidence="3" id="KW-0560">Oxidoreductase</keyword>
<dbReference type="Gene3D" id="1.20.950.20">
    <property type="entry name" value="Transmembrane di-heme cytochromes, Chain C"/>
    <property type="match status" value="1"/>
</dbReference>
<dbReference type="STRING" id="1123291.SAMN04490355_100630"/>